<dbReference type="EMBL" id="CDMY01000381">
    <property type="protein sequence ID" value="CEM07929.1"/>
    <property type="molecule type" value="Genomic_DNA"/>
</dbReference>
<evidence type="ECO:0000313" key="1">
    <source>
        <dbReference type="EMBL" id="CEM07929.1"/>
    </source>
</evidence>
<dbReference type="InParanoid" id="A0A0G4F6Q1"/>
<proteinExistence type="predicted"/>
<organism evidence="1 2">
    <name type="scientific">Vitrella brassicaformis (strain CCMP3155)</name>
    <dbReference type="NCBI Taxonomy" id="1169540"/>
    <lineage>
        <taxon>Eukaryota</taxon>
        <taxon>Sar</taxon>
        <taxon>Alveolata</taxon>
        <taxon>Colpodellida</taxon>
        <taxon>Vitrellaceae</taxon>
        <taxon>Vitrella</taxon>
    </lineage>
</organism>
<protein>
    <submittedName>
        <fullName evidence="1">Uncharacterized protein</fullName>
    </submittedName>
</protein>
<keyword evidence="2" id="KW-1185">Reference proteome</keyword>
<reference evidence="1 2" key="1">
    <citation type="submission" date="2014-11" db="EMBL/GenBank/DDBJ databases">
        <authorList>
            <person name="Zhu J."/>
            <person name="Qi W."/>
            <person name="Song R."/>
        </authorList>
    </citation>
    <scope>NUCLEOTIDE SEQUENCE [LARGE SCALE GENOMIC DNA]</scope>
</reference>
<dbReference type="VEuPathDB" id="CryptoDB:Vbra_239"/>
<evidence type="ECO:0000313" key="2">
    <source>
        <dbReference type="Proteomes" id="UP000041254"/>
    </source>
</evidence>
<sequence length="179" mass="20135">MEVLFRNGEMFRQLQNGETLVVDARSQLYAPKINGVIRIRFAEEPRRAVVIAVNVMDTGRTLAGAVGAVPPFHNFDVKMYEAAQHPPLTTIMTQPYTIRDTLTLWRRPGGDGNMSRRVGPLLNRATWKAALKKHRLLPLRTPFDMSGHSELGLVGYKATCCMIPQDVQCLLEVTLYREG</sequence>
<accession>A0A0G4F6Q1</accession>
<dbReference type="AlphaFoldDB" id="A0A0G4F6Q1"/>
<name>A0A0G4F6Q1_VITBC</name>
<gene>
    <name evidence="1" type="ORF">Vbra_239</name>
</gene>
<dbReference type="Proteomes" id="UP000041254">
    <property type="component" value="Unassembled WGS sequence"/>
</dbReference>